<proteinExistence type="predicted"/>
<name>A0A258HRY7_9CAUL</name>
<sequence>MNDARADIIASMAEILTRVMEGPKGLCVTFTVEGAADRWLQFVDDQVNMASFADSQPDALVAELGPAVIISFQPRQHLTVTLAARDPETVAAWIHDYFVRGLDAGEGFRFDAAIEQL</sequence>
<reference evidence="1 2" key="1">
    <citation type="submission" date="2017-03" db="EMBL/GenBank/DDBJ databases">
        <title>Lifting the veil on microbial sulfur biogeochemistry in mining wastewaters.</title>
        <authorList>
            <person name="Kantor R.S."/>
            <person name="Colenbrander Nelson T."/>
            <person name="Marshall S."/>
            <person name="Bennett D."/>
            <person name="Apte S."/>
            <person name="Camacho D."/>
            <person name="Thomas B.C."/>
            <person name="Warren L.A."/>
            <person name="Banfield J.F."/>
        </authorList>
    </citation>
    <scope>NUCLEOTIDE SEQUENCE [LARGE SCALE GENOMIC DNA]</scope>
    <source>
        <strain evidence="1">32-68-21</strain>
    </source>
</reference>
<evidence type="ECO:0000313" key="2">
    <source>
        <dbReference type="Proteomes" id="UP000216147"/>
    </source>
</evidence>
<accession>A0A258HRY7</accession>
<evidence type="ECO:0000313" key="1">
    <source>
        <dbReference type="EMBL" id="OYX59093.1"/>
    </source>
</evidence>
<organism evidence="1 2">
    <name type="scientific">Brevundimonas subvibrioides</name>
    <dbReference type="NCBI Taxonomy" id="74313"/>
    <lineage>
        <taxon>Bacteria</taxon>
        <taxon>Pseudomonadati</taxon>
        <taxon>Pseudomonadota</taxon>
        <taxon>Alphaproteobacteria</taxon>
        <taxon>Caulobacterales</taxon>
        <taxon>Caulobacteraceae</taxon>
        <taxon>Brevundimonas</taxon>
    </lineage>
</organism>
<dbReference type="EMBL" id="NCEQ01000001">
    <property type="protein sequence ID" value="OYX59093.1"/>
    <property type="molecule type" value="Genomic_DNA"/>
</dbReference>
<dbReference type="AlphaFoldDB" id="A0A258HRY7"/>
<comment type="caution">
    <text evidence="1">The sequence shown here is derived from an EMBL/GenBank/DDBJ whole genome shotgun (WGS) entry which is preliminary data.</text>
</comment>
<protein>
    <submittedName>
        <fullName evidence="1">Uncharacterized protein</fullName>
    </submittedName>
</protein>
<dbReference type="Proteomes" id="UP000216147">
    <property type="component" value="Unassembled WGS sequence"/>
</dbReference>
<gene>
    <name evidence="1" type="ORF">B7Y86_01310</name>
</gene>